<evidence type="ECO:0000256" key="1">
    <source>
        <dbReference type="ARBA" id="ARBA00004629"/>
    </source>
</evidence>
<evidence type="ECO:0000256" key="7">
    <source>
        <dbReference type="ARBA" id="ARBA00023054"/>
    </source>
</evidence>
<dbReference type="GO" id="GO:0051301">
    <property type="term" value="P:cell division"/>
    <property type="evidence" value="ECO:0007669"/>
    <property type="project" value="UniProtKB-KW"/>
</dbReference>
<dbReference type="GO" id="GO:0000444">
    <property type="term" value="C:MIS12/MIND type complex"/>
    <property type="evidence" value="ECO:0007669"/>
    <property type="project" value="TreeGrafter"/>
</dbReference>
<dbReference type="PANTHER" id="PTHR14527:SF2">
    <property type="entry name" value="PROTEIN MIS12 HOMOLOG"/>
    <property type="match status" value="1"/>
</dbReference>
<feature type="region of interest" description="Disordered" evidence="10">
    <location>
        <begin position="1"/>
        <end position="28"/>
    </location>
</feature>
<feature type="compositionally biased region" description="Low complexity" evidence="10">
    <location>
        <begin position="89"/>
        <end position="99"/>
    </location>
</feature>
<keyword evidence="8" id="KW-0131">Cell cycle</keyword>
<accession>A0A0F7SUG0</accession>
<dbReference type="GO" id="GO:0051382">
    <property type="term" value="P:kinetochore assembly"/>
    <property type="evidence" value="ECO:0007669"/>
    <property type="project" value="TreeGrafter"/>
</dbReference>
<keyword evidence="4" id="KW-0132">Cell division</keyword>
<evidence type="ECO:0000256" key="2">
    <source>
        <dbReference type="ARBA" id="ARBA00008643"/>
    </source>
</evidence>
<dbReference type="GO" id="GO:0000070">
    <property type="term" value="P:mitotic sister chromatid segregation"/>
    <property type="evidence" value="ECO:0007669"/>
    <property type="project" value="TreeGrafter"/>
</dbReference>
<evidence type="ECO:0000256" key="3">
    <source>
        <dbReference type="ARBA" id="ARBA00022454"/>
    </source>
</evidence>
<keyword evidence="3" id="KW-0158">Chromosome</keyword>
<organism evidence="11">
    <name type="scientific">Phaffia rhodozyma</name>
    <name type="common">Yeast</name>
    <name type="synonym">Xanthophyllomyces dendrorhous</name>
    <dbReference type="NCBI Taxonomy" id="264483"/>
    <lineage>
        <taxon>Eukaryota</taxon>
        <taxon>Fungi</taxon>
        <taxon>Dikarya</taxon>
        <taxon>Basidiomycota</taxon>
        <taxon>Agaricomycotina</taxon>
        <taxon>Tremellomycetes</taxon>
        <taxon>Cystofilobasidiales</taxon>
        <taxon>Mrakiaceae</taxon>
        <taxon>Phaffia</taxon>
    </lineage>
</organism>
<dbReference type="GO" id="GO:0005634">
    <property type="term" value="C:nucleus"/>
    <property type="evidence" value="ECO:0007669"/>
    <property type="project" value="InterPro"/>
</dbReference>
<keyword evidence="5" id="KW-0498">Mitosis</keyword>
<protein>
    <submittedName>
        <fullName evidence="11">Centromere protein Mis12</fullName>
    </submittedName>
</protein>
<comment type="subcellular location">
    <subcellularLocation>
        <location evidence="1">Chromosome</location>
        <location evidence="1">Centromere</location>
        <location evidence="1">Kinetochore</location>
    </subcellularLocation>
</comment>
<evidence type="ECO:0000256" key="10">
    <source>
        <dbReference type="SAM" id="MobiDB-lite"/>
    </source>
</evidence>
<evidence type="ECO:0000256" key="4">
    <source>
        <dbReference type="ARBA" id="ARBA00022618"/>
    </source>
</evidence>
<keyword evidence="7" id="KW-0175">Coiled coil</keyword>
<evidence type="ECO:0000256" key="6">
    <source>
        <dbReference type="ARBA" id="ARBA00022838"/>
    </source>
</evidence>
<keyword evidence="6" id="KW-0995">Kinetochore</keyword>
<evidence type="ECO:0000256" key="9">
    <source>
        <dbReference type="ARBA" id="ARBA00023328"/>
    </source>
</evidence>
<reference evidence="11" key="1">
    <citation type="submission" date="2014-08" db="EMBL/GenBank/DDBJ databases">
        <authorList>
            <person name="Sharma Rahul"/>
            <person name="Thines Marco"/>
        </authorList>
    </citation>
    <scope>NUCLEOTIDE SEQUENCE</scope>
</reference>
<sequence>MSTETSGKLPVTSITPEYEPQISDSPLPPLTEAQQLEVVTELMGYPPRRVLWEIHETANAEIFSLLDSIETYLQSRDVAPDPLPATFNAPPTTKPSSRRPAPPPLPYPTPDRLEQELDGGLHSMETLLTTHMDAAMEKLQSWCYRNAFTVGEFGGVVIPAHEGLDFLRGKYISELPEGEKTLQARLAALRTQVEQKRKMKALLVKAQAKSARSLARAESLKKDLQFISDLAAKYALNPLPETLSRLMTSLQTLQNHASALPPLPTEPPSAHTLSQSDLVIQHPSDLTRAGYLSRVALRALPADVDTKSRREDEGTGKLREMERSLNAIGGLEGSRDQAEVDMEE</sequence>
<feature type="region of interest" description="Disordered" evidence="10">
    <location>
        <begin position="305"/>
        <end position="344"/>
    </location>
</feature>
<feature type="region of interest" description="Disordered" evidence="10">
    <location>
        <begin position="79"/>
        <end position="109"/>
    </location>
</feature>
<dbReference type="EMBL" id="LN483157">
    <property type="protein sequence ID" value="CED84220.1"/>
    <property type="molecule type" value="Genomic_DNA"/>
</dbReference>
<name>A0A0F7SUG0_PHARH</name>
<evidence type="ECO:0000256" key="5">
    <source>
        <dbReference type="ARBA" id="ARBA00022776"/>
    </source>
</evidence>
<dbReference type="Pfam" id="PF05859">
    <property type="entry name" value="Mis12"/>
    <property type="match status" value="1"/>
</dbReference>
<dbReference type="InterPro" id="IPR008685">
    <property type="entry name" value="Centromere_Mis12"/>
</dbReference>
<dbReference type="PANTHER" id="PTHR14527">
    <property type="entry name" value="PROTEIN MIS12 HOMOLOG"/>
    <property type="match status" value="1"/>
</dbReference>
<feature type="compositionally biased region" description="Basic and acidic residues" evidence="10">
    <location>
        <begin position="305"/>
        <end position="323"/>
    </location>
</feature>
<keyword evidence="9" id="KW-0137">Centromere</keyword>
<evidence type="ECO:0000256" key="8">
    <source>
        <dbReference type="ARBA" id="ARBA00023306"/>
    </source>
</evidence>
<comment type="similarity">
    <text evidence="2">Belongs to the mis12 family.</text>
</comment>
<feature type="compositionally biased region" description="Pro residues" evidence="10">
    <location>
        <begin position="100"/>
        <end position="109"/>
    </location>
</feature>
<evidence type="ECO:0000313" key="11">
    <source>
        <dbReference type="EMBL" id="CED84220.1"/>
    </source>
</evidence>
<proteinExistence type="inferred from homology"/>
<dbReference type="AlphaFoldDB" id="A0A0F7SUG0"/>